<name>A0AAV3NK65_LITER</name>
<comment type="caution">
    <text evidence="1">The sequence shown here is derived from an EMBL/GenBank/DDBJ whole genome shotgun (WGS) entry which is preliminary data.</text>
</comment>
<evidence type="ECO:0000313" key="2">
    <source>
        <dbReference type="Proteomes" id="UP001454036"/>
    </source>
</evidence>
<dbReference type="AlphaFoldDB" id="A0AAV3NK65"/>
<accession>A0AAV3NK65</accession>
<evidence type="ECO:0000313" key="1">
    <source>
        <dbReference type="EMBL" id="GAA0139333.1"/>
    </source>
</evidence>
<dbReference type="EMBL" id="BAABME010000080">
    <property type="protein sequence ID" value="GAA0139333.1"/>
    <property type="molecule type" value="Genomic_DNA"/>
</dbReference>
<gene>
    <name evidence="1" type="ORF">LIER_00899</name>
</gene>
<organism evidence="1 2">
    <name type="scientific">Lithospermum erythrorhizon</name>
    <name type="common">Purple gromwell</name>
    <name type="synonym">Lithospermum officinale var. erythrorhizon</name>
    <dbReference type="NCBI Taxonomy" id="34254"/>
    <lineage>
        <taxon>Eukaryota</taxon>
        <taxon>Viridiplantae</taxon>
        <taxon>Streptophyta</taxon>
        <taxon>Embryophyta</taxon>
        <taxon>Tracheophyta</taxon>
        <taxon>Spermatophyta</taxon>
        <taxon>Magnoliopsida</taxon>
        <taxon>eudicotyledons</taxon>
        <taxon>Gunneridae</taxon>
        <taxon>Pentapetalae</taxon>
        <taxon>asterids</taxon>
        <taxon>lamiids</taxon>
        <taxon>Boraginales</taxon>
        <taxon>Boraginaceae</taxon>
        <taxon>Boraginoideae</taxon>
        <taxon>Lithospermeae</taxon>
        <taxon>Lithospermum</taxon>
    </lineage>
</organism>
<protein>
    <submittedName>
        <fullName evidence="1">Uncharacterized protein</fullName>
    </submittedName>
</protein>
<reference evidence="1 2" key="1">
    <citation type="submission" date="2024-01" db="EMBL/GenBank/DDBJ databases">
        <title>The complete chloroplast genome sequence of Lithospermum erythrorhizon: insights into the phylogenetic relationship among Boraginaceae species and the maternal lineages of purple gromwells.</title>
        <authorList>
            <person name="Okada T."/>
            <person name="Watanabe K."/>
        </authorList>
    </citation>
    <scope>NUCLEOTIDE SEQUENCE [LARGE SCALE GENOMIC DNA]</scope>
</reference>
<dbReference type="Proteomes" id="UP001454036">
    <property type="component" value="Unassembled WGS sequence"/>
</dbReference>
<sequence>MLSEVTKKNVDIMGIIGNAGVMPTVEIVGPYYPKLVRDFICNMTDDIDDPESPNFQKGIHVADIPLRVVEIGNAFVVGNGETARYIRDEIKHLDGVIQTSLARKSVLEARLRSLTGEVDPEVDPDVADNEAKASQN</sequence>
<keyword evidence="2" id="KW-1185">Reference proteome</keyword>
<proteinExistence type="predicted"/>